<proteinExistence type="predicted"/>
<sequence>MKKGRPTVSTKGEIGRQVGPVGKSGRGKEWQSIGLLAGKLMRDVNRKR</sequence>
<accession>A0ABW4Z153</accession>
<name>A0ABW4Z153_9HYPH</name>
<keyword evidence="3" id="KW-1185">Reference proteome</keyword>
<evidence type="ECO:0000313" key="3">
    <source>
        <dbReference type="Proteomes" id="UP001597299"/>
    </source>
</evidence>
<dbReference type="RefSeq" id="WP_213354116.1">
    <property type="nucleotide sequence ID" value="NZ_JAHBGB010000037.1"/>
</dbReference>
<dbReference type="Proteomes" id="UP001597299">
    <property type="component" value="Unassembled WGS sequence"/>
</dbReference>
<evidence type="ECO:0000256" key="1">
    <source>
        <dbReference type="SAM" id="MobiDB-lite"/>
    </source>
</evidence>
<gene>
    <name evidence="2" type="ORF">ACFSNC_18245</name>
</gene>
<organism evidence="2 3">
    <name type="scientific">Ancylobacter oerskovii</name>
    <dbReference type="NCBI Taxonomy" id="459519"/>
    <lineage>
        <taxon>Bacteria</taxon>
        <taxon>Pseudomonadati</taxon>
        <taxon>Pseudomonadota</taxon>
        <taxon>Alphaproteobacteria</taxon>
        <taxon>Hyphomicrobiales</taxon>
        <taxon>Xanthobacteraceae</taxon>
        <taxon>Ancylobacter</taxon>
    </lineage>
</organism>
<reference evidence="3" key="1">
    <citation type="journal article" date="2019" name="Int. J. Syst. Evol. Microbiol.">
        <title>The Global Catalogue of Microorganisms (GCM) 10K type strain sequencing project: providing services to taxonomists for standard genome sequencing and annotation.</title>
        <authorList>
            <consortium name="The Broad Institute Genomics Platform"/>
            <consortium name="The Broad Institute Genome Sequencing Center for Infectious Disease"/>
            <person name="Wu L."/>
            <person name="Ma J."/>
        </authorList>
    </citation>
    <scope>NUCLEOTIDE SEQUENCE [LARGE SCALE GENOMIC DNA]</scope>
    <source>
        <strain evidence="3">CCM 7435</strain>
    </source>
</reference>
<feature type="region of interest" description="Disordered" evidence="1">
    <location>
        <begin position="1"/>
        <end position="30"/>
    </location>
</feature>
<comment type="caution">
    <text evidence="2">The sequence shown here is derived from an EMBL/GenBank/DDBJ whole genome shotgun (WGS) entry which is preliminary data.</text>
</comment>
<dbReference type="EMBL" id="JBHUHD010000001">
    <property type="protein sequence ID" value="MFD2142351.1"/>
    <property type="molecule type" value="Genomic_DNA"/>
</dbReference>
<protein>
    <submittedName>
        <fullName evidence="2">Uncharacterized protein</fullName>
    </submittedName>
</protein>
<evidence type="ECO:0000313" key="2">
    <source>
        <dbReference type="EMBL" id="MFD2142351.1"/>
    </source>
</evidence>